<evidence type="ECO:0000313" key="1">
    <source>
        <dbReference type="EMBL" id="GAG43558.1"/>
    </source>
</evidence>
<dbReference type="AlphaFoldDB" id="X0Y4G6"/>
<protein>
    <submittedName>
        <fullName evidence="1">Uncharacterized protein</fullName>
    </submittedName>
</protein>
<proteinExistence type="predicted"/>
<dbReference type="EMBL" id="BARS01052558">
    <property type="protein sequence ID" value="GAG43558.1"/>
    <property type="molecule type" value="Genomic_DNA"/>
</dbReference>
<name>X0Y4G6_9ZZZZ</name>
<accession>X0Y4G6</accession>
<gene>
    <name evidence="1" type="ORF">S01H1_78119</name>
</gene>
<comment type="caution">
    <text evidence="1">The sequence shown here is derived from an EMBL/GenBank/DDBJ whole genome shotgun (WGS) entry which is preliminary data.</text>
</comment>
<organism evidence="1">
    <name type="scientific">marine sediment metagenome</name>
    <dbReference type="NCBI Taxonomy" id="412755"/>
    <lineage>
        <taxon>unclassified sequences</taxon>
        <taxon>metagenomes</taxon>
        <taxon>ecological metagenomes</taxon>
    </lineage>
</organism>
<sequence>MSADNGIYIFQTKDGYRVAHCQAIENISWQPNRKGLNTETVEYYFGKCKVFKTRVQALEEADRLYEEIMKSDCPINRIWNFFH</sequence>
<reference evidence="1" key="1">
    <citation type="journal article" date="2014" name="Front. Microbiol.">
        <title>High frequency of phylogenetically diverse reductive dehalogenase-homologous genes in deep subseafloor sedimentary metagenomes.</title>
        <authorList>
            <person name="Kawai M."/>
            <person name="Futagami T."/>
            <person name="Toyoda A."/>
            <person name="Takaki Y."/>
            <person name="Nishi S."/>
            <person name="Hori S."/>
            <person name="Arai W."/>
            <person name="Tsubouchi T."/>
            <person name="Morono Y."/>
            <person name="Uchiyama I."/>
            <person name="Ito T."/>
            <person name="Fujiyama A."/>
            <person name="Inagaki F."/>
            <person name="Takami H."/>
        </authorList>
    </citation>
    <scope>NUCLEOTIDE SEQUENCE</scope>
    <source>
        <strain evidence="1">Expedition CK06-06</strain>
    </source>
</reference>